<reference evidence="2" key="1">
    <citation type="submission" date="2023-01" db="EMBL/GenBank/DDBJ databases">
        <title>Biogeochemical cycle of methane in antarctic sediments.</title>
        <authorList>
            <person name="Roldan D.M."/>
            <person name="Menes R.J."/>
        </authorList>
    </citation>
    <scope>NUCLEOTIDE SEQUENCE [LARGE SCALE GENOMIC DNA]</scope>
    <source>
        <strain evidence="2">K-2018 MAG008</strain>
    </source>
</reference>
<evidence type="ECO:0000313" key="2">
    <source>
        <dbReference type="EMBL" id="MDI1230453.1"/>
    </source>
</evidence>
<organism evidence="2 3">
    <name type="scientific">Candidatus Methylobacter titanis</name>
    <dbReference type="NCBI Taxonomy" id="3053457"/>
    <lineage>
        <taxon>Bacteria</taxon>
        <taxon>Pseudomonadati</taxon>
        <taxon>Pseudomonadota</taxon>
        <taxon>Gammaproteobacteria</taxon>
        <taxon>Methylococcales</taxon>
        <taxon>Methylococcaceae</taxon>
        <taxon>Methylobacter</taxon>
    </lineage>
</organism>
<protein>
    <submittedName>
        <fullName evidence="2">Uncharacterized protein</fullName>
    </submittedName>
</protein>
<dbReference type="Proteomes" id="UP001160519">
    <property type="component" value="Unassembled WGS sequence"/>
</dbReference>
<comment type="caution">
    <text evidence="2">The sequence shown here is derived from an EMBL/GenBank/DDBJ whole genome shotgun (WGS) entry which is preliminary data.</text>
</comment>
<dbReference type="EMBL" id="JAQSDF010000009">
    <property type="protein sequence ID" value="MDI1230453.1"/>
    <property type="molecule type" value="Genomic_DNA"/>
</dbReference>
<proteinExistence type="predicted"/>
<keyword evidence="1" id="KW-0472">Membrane</keyword>
<sequence length="68" mass="7509">MGEVTELWLVMLIVAAAAFAPLGYFIYKFTKAGDKPFGEIEPHGDSPSVVNDFAEKAIRFVQGLFTKK</sequence>
<evidence type="ECO:0000256" key="1">
    <source>
        <dbReference type="SAM" id="Phobius"/>
    </source>
</evidence>
<keyword evidence="1" id="KW-1133">Transmembrane helix</keyword>
<keyword evidence="3" id="KW-1185">Reference proteome</keyword>
<feature type="transmembrane region" description="Helical" evidence="1">
    <location>
        <begin position="6"/>
        <end position="27"/>
    </location>
</feature>
<keyword evidence="1" id="KW-0812">Transmembrane</keyword>
<gene>
    <name evidence="2" type="ORF">PSU93_04800</name>
</gene>
<name>A0AA43TKV3_9GAMM</name>
<accession>A0AA43TKV3</accession>
<evidence type="ECO:0000313" key="3">
    <source>
        <dbReference type="Proteomes" id="UP001160519"/>
    </source>
</evidence>
<dbReference type="AlphaFoldDB" id="A0AA43TKV3"/>